<proteinExistence type="predicted"/>
<dbReference type="KEGG" id="aali:118463761"/>
<dbReference type="STRING" id="7167.A0A182FTS2"/>
<sequence>MENGFRSILHLSYRDYRVVPEELRDCPDAIDEIYLKENLIRHLPDWFCVDMAHLRFLCLAGNVIDTLPSAIGRLECLETLDLSGNSLQHLPNTVGKLGRLVKLLLNGNLLLQLPAELGHLKRLEVLEARKNRLTTVPIQLANCTALQDLLLDDNPGLVSIPTRLFNLPALCFVSAERCNLYQLPFSINTTSLLFVRLFANNQCLTHCPLPLERFAQPDYDALEEKMRRIRNPPCYRHIRCQPVPYLLNLPLELVRLHGGSTVESQHQQPRCLLDQALNACSRAFRFEFGEDGLEKLQLPQHLAVRLLTGSVARCSSSPCDRQIFTEAVLVLVKRREYARNFLLSALFCSQLCAVRWYRYSCDTYEELLWTPSPP</sequence>
<keyword evidence="1" id="KW-0433">Leucine-rich repeat</keyword>
<evidence type="ECO:0000313" key="5">
    <source>
        <dbReference type="Proteomes" id="UP000069272"/>
    </source>
</evidence>
<reference evidence="4" key="2">
    <citation type="submission" date="2022-08" db="UniProtKB">
        <authorList>
            <consortium name="EnsemblMetazoa"/>
        </authorList>
    </citation>
    <scope>IDENTIFICATION</scope>
    <source>
        <strain evidence="4">STECLA/ALBI9_A</strain>
    </source>
</reference>
<dbReference type="VEuPathDB" id="VectorBase:AALB20_027477"/>
<dbReference type="PANTHER" id="PTHR48051:SF1">
    <property type="entry name" value="RAS SUPPRESSOR PROTEIN 1"/>
    <property type="match status" value="1"/>
</dbReference>
<feature type="domain" description="Disease resistance R13L4/SHOC-2-like LRR" evidence="3">
    <location>
        <begin position="51"/>
        <end position="132"/>
    </location>
</feature>
<dbReference type="VEuPathDB" id="VectorBase:AALB009956"/>
<reference evidence="4 5" key="1">
    <citation type="journal article" date="2017" name="G3 (Bethesda)">
        <title>The Physical Genome Mapping of Anopheles albimanus Corrected Scaffold Misassemblies and Identified Interarm Rearrangements in Genus Anopheles.</title>
        <authorList>
            <person name="Artemov G.N."/>
            <person name="Peery A.N."/>
            <person name="Jiang X."/>
            <person name="Tu Z."/>
            <person name="Stegniy V.N."/>
            <person name="Sharakhova M.V."/>
            <person name="Sharakhov I.V."/>
        </authorList>
    </citation>
    <scope>NUCLEOTIDE SEQUENCE [LARGE SCALE GENOMIC DNA]</scope>
    <source>
        <strain evidence="4 5">ALBI9_A</strain>
    </source>
</reference>
<dbReference type="OrthoDB" id="2021138at2759"/>
<dbReference type="InterPro" id="IPR003591">
    <property type="entry name" value="Leu-rich_rpt_typical-subtyp"/>
</dbReference>
<protein>
    <recommendedName>
        <fullName evidence="3">Disease resistance R13L4/SHOC-2-like LRR domain-containing protein</fullName>
    </recommendedName>
</protein>
<dbReference type="Pfam" id="PF23598">
    <property type="entry name" value="LRR_14"/>
    <property type="match status" value="1"/>
</dbReference>
<keyword evidence="2" id="KW-0677">Repeat</keyword>
<dbReference type="EnsemblMetazoa" id="AALB009956-RA">
    <property type="protein sequence ID" value="AALB009956-PA"/>
    <property type="gene ID" value="AALB009956"/>
</dbReference>
<evidence type="ECO:0000256" key="1">
    <source>
        <dbReference type="ARBA" id="ARBA00022614"/>
    </source>
</evidence>
<evidence type="ECO:0000256" key="2">
    <source>
        <dbReference type="ARBA" id="ARBA00022737"/>
    </source>
</evidence>
<name>A0A182FTS2_ANOAL</name>
<organism evidence="4 5">
    <name type="scientific">Anopheles albimanus</name>
    <name type="common">New world malaria mosquito</name>
    <dbReference type="NCBI Taxonomy" id="7167"/>
    <lineage>
        <taxon>Eukaryota</taxon>
        <taxon>Metazoa</taxon>
        <taxon>Ecdysozoa</taxon>
        <taxon>Arthropoda</taxon>
        <taxon>Hexapoda</taxon>
        <taxon>Insecta</taxon>
        <taxon>Pterygota</taxon>
        <taxon>Neoptera</taxon>
        <taxon>Endopterygota</taxon>
        <taxon>Diptera</taxon>
        <taxon>Nematocera</taxon>
        <taxon>Culicoidea</taxon>
        <taxon>Culicidae</taxon>
        <taxon>Anophelinae</taxon>
        <taxon>Anopheles</taxon>
    </lineage>
</organism>
<dbReference type="SMART" id="SM00369">
    <property type="entry name" value="LRR_TYP"/>
    <property type="match status" value="4"/>
</dbReference>
<evidence type="ECO:0000313" key="4">
    <source>
        <dbReference type="EnsemblMetazoa" id="AALB009956-PA"/>
    </source>
</evidence>
<dbReference type="Proteomes" id="UP000069272">
    <property type="component" value="Chromosome 3R"/>
</dbReference>
<evidence type="ECO:0000259" key="3">
    <source>
        <dbReference type="Pfam" id="PF23598"/>
    </source>
</evidence>
<dbReference type="GO" id="GO:0005737">
    <property type="term" value="C:cytoplasm"/>
    <property type="evidence" value="ECO:0007669"/>
    <property type="project" value="TreeGrafter"/>
</dbReference>
<accession>A0A182FTS2</accession>
<dbReference type="InterPro" id="IPR055414">
    <property type="entry name" value="LRR_R13L4/SHOC2-like"/>
</dbReference>
<dbReference type="RefSeq" id="XP_035786468.1">
    <property type="nucleotide sequence ID" value="XM_035930575.1"/>
</dbReference>
<dbReference type="SUPFAM" id="SSF52058">
    <property type="entry name" value="L domain-like"/>
    <property type="match status" value="1"/>
</dbReference>
<dbReference type="PROSITE" id="PS51450">
    <property type="entry name" value="LRR"/>
    <property type="match status" value="1"/>
</dbReference>
<dbReference type="InterPro" id="IPR050216">
    <property type="entry name" value="LRR_domain-containing"/>
</dbReference>
<keyword evidence="5" id="KW-1185">Reference proteome</keyword>
<dbReference type="Gene3D" id="3.80.10.10">
    <property type="entry name" value="Ribonuclease Inhibitor"/>
    <property type="match status" value="1"/>
</dbReference>
<dbReference type="AlphaFoldDB" id="A0A182FTS2"/>
<dbReference type="InterPro" id="IPR001611">
    <property type="entry name" value="Leu-rich_rpt"/>
</dbReference>
<dbReference type="PANTHER" id="PTHR48051">
    <property type="match status" value="1"/>
</dbReference>
<dbReference type="GeneID" id="118463761"/>
<dbReference type="InterPro" id="IPR032675">
    <property type="entry name" value="LRR_dom_sf"/>
</dbReference>